<evidence type="ECO:0000313" key="3">
    <source>
        <dbReference type="EMBL" id="CAB4585379.1"/>
    </source>
</evidence>
<feature type="transmembrane region" description="Helical" evidence="1">
    <location>
        <begin position="175"/>
        <end position="194"/>
    </location>
</feature>
<name>A0A6J6FCD9_9ZZZZ</name>
<keyword evidence="1" id="KW-0812">Transmembrane</keyword>
<reference evidence="3" key="1">
    <citation type="submission" date="2020-05" db="EMBL/GenBank/DDBJ databases">
        <authorList>
            <person name="Chiriac C."/>
            <person name="Salcher M."/>
            <person name="Ghai R."/>
            <person name="Kavagutti S V."/>
        </authorList>
    </citation>
    <scope>NUCLEOTIDE SEQUENCE</scope>
</reference>
<dbReference type="AlphaFoldDB" id="A0A6J6FCD9"/>
<keyword evidence="1" id="KW-0472">Membrane</keyword>
<gene>
    <name evidence="3" type="ORF">UFOPK1493_03370</name>
</gene>
<evidence type="ECO:0000259" key="2">
    <source>
        <dbReference type="Pfam" id="PF01478"/>
    </source>
</evidence>
<accession>A0A6J6FCD9</accession>
<feature type="transmembrane region" description="Helical" evidence="1">
    <location>
        <begin position="133"/>
        <end position="155"/>
    </location>
</feature>
<dbReference type="Pfam" id="PF01478">
    <property type="entry name" value="Peptidase_A24"/>
    <property type="match status" value="1"/>
</dbReference>
<dbReference type="EMBL" id="CAEZSR010000183">
    <property type="protein sequence ID" value="CAB4585379.1"/>
    <property type="molecule type" value="Genomic_DNA"/>
</dbReference>
<proteinExistence type="predicted"/>
<dbReference type="Gene3D" id="1.20.120.1220">
    <property type="match status" value="1"/>
</dbReference>
<keyword evidence="1" id="KW-1133">Transmembrane helix</keyword>
<feature type="transmembrane region" description="Helical" evidence="1">
    <location>
        <begin position="30"/>
        <end position="49"/>
    </location>
</feature>
<organism evidence="3">
    <name type="scientific">freshwater metagenome</name>
    <dbReference type="NCBI Taxonomy" id="449393"/>
    <lineage>
        <taxon>unclassified sequences</taxon>
        <taxon>metagenomes</taxon>
        <taxon>ecological metagenomes</taxon>
    </lineage>
</organism>
<feature type="transmembrane region" description="Helical" evidence="1">
    <location>
        <begin position="55"/>
        <end position="72"/>
    </location>
</feature>
<feature type="transmembrane region" description="Helical" evidence="1">
    <location>
        <begin position="81"/>
        <end position="98"/>
    </location>
</feature>
<feature type="domain" description="Prepilin type IV endopeptidase peptidase" evidence="2">
    <location>
        <begin position="60"/>
        <end position="162"/>
    </location>
</feature>
<evidence type="ECO:0000256" key="1">
    <source>
        <dbReference type="SAM" id="Phobius"/>
    </source>
</evidence>
<protein>
    <submittedName>
        <fullName evidence="3">Unannotated protein</fullName>
    </submittedName>
</protein>
<sequence length="206" mass="21164">MADLFIVPAVPTFARVERAWTALSTRRRRLVLAGATAAVALGVAAVSVAPASTSVALVVVGLLAAAAAVVDVHEHRLPNRLLTAAAVVVLVAAASEGWATTGDVAVSTLMATLPLWIVRYGKGLGLGDVKFAAVLGAAAGLVHPFAGLVVVWTAALASGVFALRTRRTRLALGPWLWAGFVVSGIVAIVAVHLVERMGGRPWPAPY</sequence>
<dbReference type="GO" id="GO:0004190">
    <property type="term" value="F:aspartic-type endopeptidase activity"/>
    <property type="evidence" value="ECO:0007669"/>
    <property type="project" value="InterPro"/>
</dbReference>
<dbReference type="InterPro" id="IPR000045">
    <property type="entry name" value="Prepilin_IV_endopep_pep"/>
</dbReference>
<dbReference type="GO" id="GO:0016020">
    <property type="term" value="C:membrane"/>
    <property type="evidence" value="ECO:0007669"/>
    <property type="project" value="InterPro"/>
</dbReference>